<dbReference type="Gene3D" id="3.30.980.40">
    <property type="match status" value="1"/>
</dbReference>
<evidence type="ECO:0000256" key="14">
    <source>
        <dbReference type="ARBA" id="ARBA00024784"/>
    </source>
</evidence>
<comment type="similarity">
    <text evidence="2">Belongs to the FtsK/SpoIIIE/SftA family.</text>
</comment>
<evidence type="ECO:0000259" key="19">
    <source>
        <dbReference type="PROSITE" id="PS50901"/>
    </source>
</evidence>
<dbReference type="Pfam" id="PF17854">
    <property type="entry name" value="FtsK_alpha"/>
    <property type="match status" value="1"/>
</dbReference>
<evidence type="ECO:0000256" key="5">
    <source>
        <dbReference type="ARBA" id="ARBA00022618"/>
    </source>
</evidence>
<evidence type="ECO:0000256" key="8">
    <source>
        <dbReference type="ARBA" id="ARBA00022829"/>
    </source>
</evidence>
<evidence type="ECO:0000256" key="16">
    <source>
        <dbReference type="PROSITE-ProRule" id="PRU00289"/>
    </source>
</evidence>
<keyword evidence="5" id="KW-0132">Cell division</keyword>
<dbReference type="InterPro" id="IPR036388">
    <property type="entry name" value="WH-like_DNA-bd_sf"/>
</dbReference>
<dbReference type="Gene3D" id="3.40.50.300">
    <property type="entry name" value="P-loop containing nucleotide triphosphate hydrolases"/>
    <property type="match status" value="1"/>
</dbReference>
<dbReference type="GO" id="GO:0005524">
    <property type="term" value="F:ATP binding"/>
    <property type="evidence" value="ECO:0007669"/>
    <property type="project" value="UniProtKB-UniRule"/>
</dbReference>
<evidence type="ECO:0000256" key="7">
    <source>
        <dbReference type="ARBA" id="ARBA00022741"/>
    </source>
</evidence>
<keyword evidence="10 18" id="KW-1133">Transmembrane helix</keyword>
<dbReference type="RefSeq" id="WP_170303065.1">
    <property type="nucleotide sequence ID" value="NZ_BKAJ01000045.1"/>
</dbReference>
<dbReference type="AlphaFoldDB" id="A0A512N9W2"/>
<protein>
    <recommendedName>
        <fullName evidence="3">DNA translocase FtsK</fullName>
    </recommendedName>
</protein>
<feature type="transmembrane region" description="Helical" evidence="18">
    <location>
        <begin position="113"/>
        <end position="134"/>
    </location>
</feature>
<keyword evidence="12 18" id="KW-0472">Membrane</keyword>
<feature type="domain" description="FtsK" evidence="19">
    <location>
        <begin position="566"/>
        <end position="785"/>
    </location>
</feature>
<accession>A0A512N9W2</accession>
<dbReference type="Pfam" id="PF01580">
    <property type="entry name" value="FtsK_SpoIIIE"/>
    <property type="match status" value="1"/>
</dbReference>
<keyword evidence="7 16" id="KW-0547">Nucleotide-binding</keyword>
<dbReference type="InterPro" id="IPR018541">
    <property type="entry name" value="Ftsk_gamma"/>
</dbReference>
<organism evidence="20 21">
    <name type="scientific">Reyranella soli</name>
    <dbReference type="NCBI Taxonomy" id="1230389"/>
    <lineage>
        <taxon>Bacteria</taxon>
        <taxon>Pseudomonadati</taxon>
        <taxon>Pseudomonadota</taxon>
        <taxon>Alphaproteobacteria</taxon>
        <taxon>Hyphomicrobiales</taxon>
        <taxon>Reyranellaceae</taxon>
        <taxon>Reyranella</taxon>
    </lineage>
</organism>
<dbReference type="SMART" id="SM00382">
    <property type="entry name" value="AAA"/>
    <property type="match status" value="1"/>
</dbReference>
<feature type="compositionally biased region" description="Low complexity" evidence="17">
    <location>
        <begin position="356"/>
        <end position="373"/>
    </location>
</feature>
<keyword evidence="6 18" id="KW-0812">Transmembrane</keyword>
<feature type="transmembrane region" description="Helical" evidence="18">
    <location>
        <begin position="32"/>
        <end position="51"/>
    </location>
</feature>
<evidence type="ECO:0000256" key="4">
    <source>
        <dbReference type="ARBA" id="ARBA00022475"/>
    </source>
</evidence>
<evidence type="ECO:0000313" key="21">
    <source>
        <dbReference type="Proteomes" id="UP000321058"/>
    </source>
</evidence>
<dbReference type="PANTHER" id="PTHR22683:SF41">
    <property type="entry name" value="DNA TRANSLOCASE FTSK"/>
    <property type="match status" value="1"/>
</dbReference>
<dbReference type="InterPro" id="IPR041027">
    <property type="entry name" value="FtsK_alpha"/>
</dbReference>
<dbReference type="SUPFAM" id="SSF52540">
    <property type="entry name" value="P-loop containing nucleoside triphosphate hydrolases"/>
    <property type="match status" value="1"/>
</dbReference>
<gene>
    <name evidence="20" type="ORF">RSO01_29240</name>
</gene>
<comment type="subcellular location">
    <subcellularLocation>
        <location evidence="1">Cell membrane</location>
        <topology evidence="1">Multi-pass membrane protein</topology>
    </subcellularLocation>
</comment>
<dbReference type="Pfam" id="PF09397">
    <property type="entry name" value="FtsK_gamma"/>
    <property type="match status" value="1"/>
</dbReference>
<evidence type="ECO:0000256" key="12">
    <source>
        <dbReference type="ARBA" id="ARBA00023136"/>
    </source>
</evidence>
<evidence type="ECO:0000313" key="20">
    <source>
        <dbReference type="EMBL" id="GEP55758.1"/>
    </source>
</evidence>
<dbReference type="CDD" id="cd01127">
    <property type="entry name" value="TrwB_TraG_TraD_VirD4"/>
    <property type="match status" value="1"/>
</dbReference>
<evidence type="ECO:0000256" key="2">
    <source>
        <dbReference type="ARBA" id="ARBA00006474"/>
    </source>
</evidence>
<evidence type="ECO:0000256" key="3">
    <source>
        <dbReference type="ARBA" id="ARBA00020887"/>
    </source>
</evidence>
<proteinExistence type="inferred from homology"/>
<evidence type="ECO:0000256" key="10">
    <source>
        <dbReference type="ARBA" id="ARBA00022989"/>
    </source>
</evidence>
<keyword evidence="9 16" id="KW-0067">ATP-binding</keyword>
<dbReference type="GO" id="GO:0003677">
    <property type="term" value="F:DNA binding"/>
    <property type="evidence" value="ECO:0007669"/>
    <property type="project" value="UniProtKB-KW"/>
</dbReference>
<comment type="function">
    <text evidence="14">Essential cell division protein that coordinates cell division and chromosome segregation. The N-terminus is involved in assembly of the cell-division machinery. The C-terminus functions as a DNA motor that moves dsDNA in an ATP-dependent manner towards the dif recombination site, which is located within the replication terminus region. Translocation stops specifically at Xer-dif sites, where FtsK interacts with the Xer recombinase, allowing activation of chromosome unlinking by recombination. FtsK orienting polar sequences (KOPS) guide the direction of DNA translocation. FtsK can remove proteins from DNA as it translocates, but translocation stops specifically at XerCD-dif site, thereby preventing removal of XerC and XerD from dif.</text>
</comment>
<comment type="subunit">
    <text evidence="15">Homohexamer. Forms a ring that surrounds DNA.</text>
</comment>
<dbReference type="InterPro" id="IPR003593">
    <property type="entry name" value="AAA+_ATPase"/>
</dbReference>
<dbReference type="InterPro" id="IPR050206">
    <property type="entry name" value="FtsK/SpoIIIE/SftA"/>
</dbReference>
<feature type="transmembrane region" description="Helical" evidence="18">
    <location>
        <begin position="80"/>
        <end position="101"/>
    </location>
</feature>
<evidence type="ECO:0000256" key="11">
    <source>
        <dbReference type="ARBA" id="ARBA00023125"/>
    </source>
</evidence>
<feature type="transmembrane region" description="Helical" evidence="18">
    <location>
        <begin position="170"/>
        <end position="190"/>
    </location>
</feature>
<keyword evidence="13" id="KW-0131">Cell cycle</keyword>
<comment type="caution">
    <text evidence="20">The sequence shown here is derived from an EMBL/GenBank/DDBJ whole genome shotgun (WGS) entry which is preliminary data.</text>
</comment>
<keyword evidence="21" id="KW-1185">Reference proteome</keyword>
<dbReference type="SUPFAM" id="SSF46785">
    <property type="entry name" value="Winged helix' DNA-binding domain"/>
    <property type="match status" value="1"/>
</dbReference>
<dbReference type="Pfam" id="PF13491">
    <property type="entry name" value="FtsK_4TM"/>
    <property type="match status" value="1"/>
</dbReference>
<keyword evidence="8" id="KW-0159">Chromosome partition</keyword>
<evidence type="ECO:0000256" key="17">
    <source>
        <dbReference type="SAM" id="MobiDB-lite"/>
    </source>
</evidence>
<evidence type="ECO:0000256" key="6">
    <source>
        <dbReference type="ARBA" id="ARBA00022692"/>
    </source>
</evidence>
<dbReference type="Proteomes" id="UP000321058">
    <property type="component" value="Unassembled WGS sequence"/>
</dbReference>
<keyword evidence="11" id="KW-0238">DNA-binding</keyword>
<name>A0A512N9W2_9HYPH</name>
<keyword evidence="4" id="KW-1003">Cell membrane</keyword>
<dbReference type="PANTHER" id="PTHR22683">
    <property type="entry name" value="SPORULATION PROTEIN RELATED"/>
    <property type="match status" value="1"/>
</dbReference>
<dbReference type="EMBL" id="BKAJ01000045">
    <property type="protein sequence ID" value="GEP55758.1"/>
    <property type="molecule type" value="Genomic_DNA"/>
</dbReference>
<dbReference type="InterPro" id="IPR027417">
    <property type="entry name" value="P-loop_NTPase"/>
</dbReference>
<feature type="region of interest" description="Disordered" evidence="17">
    <location>
        <begin position="841"/>
        <end position="863"/>
    </location>
</feature>
<evidence type="ECO:0000256" key="18">
    <source>
        <dbReference type="SAM" id="Phobius"/>
    </source>
</evidence>
<dbReference type="PROSITE" id="PS50901">
    <property type="entry name" value="FTSK"/>
    <property type="match status" value="1"/>
</dbReference>
<feature type="binding site" evidence="16">
    <location>
        <begin position="583"/>
        <end position="590"/>
    </location>
    <ligand>
        <name>ATP</name>
        <dbReference type="ChEBI" id="CHEBI:30616"/>
    </ligand>
</feature>
<evidence type="ECO:0000256" key="9">
    <source>
        <dbReference type="ARBA" id="ARBA00022840"/>
    </source>
</evidence>
<dbReference type="InterPro" id="IPR036390">
    <property type="entry name" value="WH_DNA-bd_sf"/>
</dbReference>
<evidence type="ECO:0000256" key="13">
    <source>
        <dbReference type="ARBA" id="ARBA00023306"/>
    </source>
</evidence>
<dbReference type="GO" id="GO:0051301">
    <property type="term" value="P:cell division"/>
    <property type="evidence" value="ECO:0007669"/>
    <property type="project" value="UniProtKB-KW"/>
</dbReference>
<dbReference type="GO" id="GO:0005886">
    <property type="term" value="C:plasma membrane"/>
    <property type="evidence" value="ECO:0007669"/>
    <property type="project" value="UniProtKB-SubCell"/>
</dbReference>
<dbReference type="SMART" id="SM00843">
    <property type="entry name" value="Ftsk_gamma"/>
    <property type="match status" value="1"/>
</dbReference>
<sequence length="932" mass="100372">MAIIGATSIAPRKTAILPEGGRDFLRRRMMELVGAAVAALGVVLLLALFTYSPGDPSLNHATGRAPHNTMGVPGAYISDLLLQTFGLAIVLVPVALITWGVRMVRTHHLGFFGLRLSLLLLALLMMSVACVGLGDVGAAATHAGPGGLVGLALVGRFRELVLTHSSGGSLALIEPACAALAFIAMAPALGMNRTDLPLIFRILRAPFLGSVWLVRAGISLWRGKPQSLDEELDMPAPPIGYAEIPGEIDASQYDPAHFPPRFEQIPEEGAPLPSRESLMVDAPYAPIERPAEEIPELPPGHQPVQAPTAAESVQERTLFDRVAGLRIEPILGRLRPAAPAAERIEPTVPAPAAPMPEQLAETAQAPQAAAQPEAETDDDNPFTPDTLADPTPPAAANGVTIVPRKSAAAQGKRAAKAGQRELDLVTGEYKLPPLDILSLPSRVSSETKIDEEALEQNARLLETVLDDFGVKGQIVKVRPGPVVTLYELEPAPGTKSSRVIGLADDIARSMSAVSARVATVPGRNVIGIELPNARRETVFLRELLSTRQYEDNRLGLPLALGKDIGGDPVIADLARMPHLLIGGTTGSGKSVAVNTMILSLLYRLPPDRCRFIMIDPKMLELSVYQDIPHLLTPVVTEPRKAIVALKWVVREMEDRYRAMSALGVRNIAGYNEKLGDARRKGQALTRQVQTGIDPETRRPVFEEEEIDLNPLPFIVVIIDEMADLMLVAGKEIEAAVQRLAQMARAAGIHVIMATQRPSVDVITGTIKANFPTRISFQVTSKIDSRTILGEQGGEQLLGQGDMLYMAGGGKIARVHGPFVSDTEVEEVVRHLRAQGAPSYIESVTSDPDAEEGGLGLPGDGEEGESDQLYDQAIALVARERKCSTSFIQRYLQIGYNRAARIVERMEREGVVSPANHVGKREVLARDIDDRER</sequence>
<dbReference type="Gene3D" id="1.10.10.10">
    <property type="entry name" value="Winged helix-like DNA-binding domain superfamily/Winged helix DNA-binding domain"/>
    <property type="match status" value="1"/>
</dbReference>
<dbReference type="InterPro" id="IPR002543">
    <property type="entry name" value="FtsK_dom"/>
</dbReference>
<dbReference type="GO" id="GO:0007059">
    <property type="term" value="P:chromosome segregation"/>
    <property type="evidence" value="ECO:0007669"/>
    <property type="project" value="UniProtKB-KW"/>
</dbReference>
<feature type="region of interest" description="Disordered" evidence="17">
    <location>
        <begin position="348"/>
        <end position="398"/>
    </location>
</feature>
<dbReference type="InterPro" id="IPR025199">
    <property type="entry name" value="FtsK_4TM"/>
</dbReference>
<evidence type="ECO:0000256" key="1">
    <source>
        <dbReference type="ARBA" id="ARBA00004651"/>
    </source>
</evidence>
<reference evidence="20 21" key="1">
    <citation type="submission" date="2019-07" db="EMBL/GenBank/DDBJ databases">
        <title>Whole genome shotgun sequence of Reyranella soli NBRC 108950.</title>
        <authorList>
            <person name="Hosoyama A."/>
            <person name="Uohara A."/>
            <person name="Ohji S."/>
            <person name="Ichikawa N."/>
        </authorList>
    </citation>
    <scope>NUCLEOTIDE SEQUENCE [LARGE SCALE GENOMIC DNA]</scope>
    <source>
        <strain evidence="20 21">NBRC 108950</strain>
    </source>
</reference>
<evidence type="ECO:0000256" key="15">
    <source>
        <dbReference type="ARBA" id="ARBA00025923"/>
    </source>
</evidence>